<organism evidence="3 4">
    <name type="scientific">Paenibacillus athensensis</name>
    <dbReference type="NCBI Taxonomy" id="1967502"/>
    <lineage>
        <taxon>Bacteria</taxon>
        <taxon>Bacillati</taxon>
        <taxon>Bacillota</taxon>
        <taxon>Bacilli</taxon>
        <taxon>Bacillales</taxon>
        <taxon>Paenibacillaceae</taxon>
        <taxon>Paenibacillus</taxon>
    </lineage>
</organism>
<name>A0A4Y8QB47_9BACL</name>
<sequence length="655" mass="75316">MAMKRLLEDLRIDEQNLNPEYWPTVNKTLLSNENLEIYEKREKAILMYLRGHKNSEIYEQTQISAKELRRFIRRCFEVDGATGLIWGFRAIIPKKRISEYYRKASTTRAPGASTTTKGLNGAFSKLLDTNPHIKEQIDKAFLQRRIIIDEIPIVKGNLIHRHFVDLCKKSGIGLQDYPFNTKDMGKRSLYRYLKSLKNIHFSAAAKSYGKEAARRSKLMHDNVDLQSPMIVRPYQRVQFDGHRIDALFSITFTTLEGDTITEILDRVWLLIIIDEATRAVLGKHLSLNKEYTADDVLLCIKDAVVPHTKRELTISGLTYLESGGFPSSVIPEAEWGLWDELSFDNGKSNLSKMVKDRLHHIVECRVNPGPVGFPEKRGIIERFFRTLEDRGYHKTITTTGSNPSDPLRNNPEKQAKKFNISIDELEEITEVLISDYNGIPHGGINNFTPLELMRQRIARGMEPRVMEPDKRKEASFLTIQTTRTVQGSITKGKRPLIHFFGVDYRSEVLSRSPNLIGSQLTLVVNVEDLRAIRVFLKDGSDLGYLTAAGHWGISPHTLRERKAILRAKEKREIFFTKYDDPMSVFRQHIKAKAKTNKSARSLLAQLNRRLDHWEQKEPASTQLPGDLQREPKKHSSPLTESEEIKTKRIFKTIFH</sequence>
<dbReference type="RefSeq" id="WP_134748733.1">
    <property type="nucleotide sequence ID" value="NZ_MYFO02000001.1"/>
</dbReference>
<feature type="region of interest" description="Disordered" evidence="1">
    <location>
        <begin position="614"/>
        <end position="642"/>
    </location>
</feature>
<reference evidence="3 4" key="1">
    <citation type="submission" date="2017-03" db="EMBL/GenBank/DDBJ databases">
        <title>Isolation of Levoglucosan Utilizing Bacteria.</title>
        <authorList>
            <person name="Arya A.S."/>
        </authorList>
    </citation>
    <scope>NUCLEOTIDE SEQUENCE [LARGE SCALE GENOMIC DNA]</scope>
    <source>
        <strain evidence="3 4">MEC069</strain>
    </source>
</reference>
<dbReference type="Proteomes" id="UP000298246">
    <property type="component" value="Unassembled WGS sequence"/>
</dbReference>
<dbReference type="GO" id="GO:0015074">
    <property type="term" value="P:DNA integration"/>
    <property type="evidence" value="ECO:0007669"/>
    <property type="project" value="InterPro"/>
</dbReference>
<dbReference type="GO" id="GO:0003676">
    <property type="term" value="F:nucleic acid binding"/>
    <property type="evidence" value="ECO:0007669"/>
    <property type="project" value="InterPro"/>
</dbReference>
<proteinExistence type="predicted"/>
<keyword evidence="4" id="KW-1185">Reference proteome</keyword>
<gene>
    <name evidence="3" type="ORF">B5M42_00945</name>
</gene>
<evidence type="ECO:0000313" key="4">
    <source>
        <dbReference type="Proteomes" id="UP000298246"/>
    </source>
</evidence>
<dbReference type="EMBL" id="MYFO01000001">
    <property type="protein sequence ID" value="TFE91838.1"/>
    <property type="molecule type" value="Genomic_DNA"/>
</dbReference>
<accession>A0A4Y8QB47</accession>
<dbReference type="InterPro" id="IPR001584">
    <property type="entry name" value="Integrase_cat-core"/>
</dbReference>
<dbReference type="SUPFAM" id="SSF53098">
    <property type="entry name" value="Ribonuclease H-like"/>
    <property type="match status" value="1"/>
</dbReference>
<evidence type="ECO:0000256" key="1">
    <source>
        <dbReference type="SAM" id="MobiDB-lite"/>
    </source>
</evidence>
<evidence type="ECO:0000313" key="3">
    <source>
        <dbReference type="EMBL" id="TFE91838.1"/>
    </source>
</evidence>
<comment type="caution">
    <text evidence="3">The sequence shown here is derived from an EMBL/GenBank/DDBJ whole genome shotgun (WGS) entry which is preliminary data.</text>
</comment>
<dbReference type="InterPro" id="IPR036397">
    <property type="entry name" value="RNaseH_sf"/>
</dbReference>
<dbReference type="PROSITE" id="PS50994">
    <property type="entry name" value="INTEGRASE"/>
    <property type="match status" value="1"/>
</dbReference>
<evidence type="ECO:0000259" key="2">
    <source>
        <dbReference type="PROSITE" id="PS50994"/>
    </source>
</evidence>
<dbReference type="AlphaFoldDB" id="A0A4Y8QB47"/>
<feature type="domain" description="Integrase catalytic" evidence="2">
    <location>
        <begin position="229"/>
        <end position="457"/>
    </location>
</feature>
<protein>
    <recommendedName>
        <fullName evidence="2">Integrase catalytic domain-containing protein</fullName>
    </recommendedName>
</protein>
<dbReference type="InterPro" id="IPR012337">
    <property type="entry name" value="RNaseH-like_sf"/>
</dbReference>
<dbReference type="OrthoDB" id="8736397at2"/>
<dbReference type="Gene3D" id="3.30.420.10">
    <property type="entry name" value="Ribonuclease H-like superfamily/Ribonuclease H"/>
    <property type="match status" value="1"/>
</dbReference>